<dbReference type="GO" id="GO:0005634">
    <property type="term" value="C:nucleus"/>
    <property type="evidence" value="ECO:0007669"/>
    <property type="project" value="TreeGrafter"/>
</dbReference>
<feature type="region of interest" description="Disordered" evidence="1">
    <location>
        <begin position="200"/>
        <end position="224"/>
    </location>
</feature>
<feature type="compositionally biased region" description="Gly residues" evidence="1">
    <location>
        <begin position="117"/>
        <end position="128"/>
    </location>
</feature>
<protein>
    <submittedName>
        <fullName evidence="2">Heterogeneous nuclear ribonucleoprotein U-like protein 2</fullName>
    </submittedName>
</protein>
<evidence type="ECO:0000256" key="1">
    <source>
        <dbReference type="SAM" id="MobiDB-lite"/>
    </source>
</evidence>
<dbReference type="EMBL" id="JAGXEW010000033">
    <property type="protein sequence ID" value="KAK1154996.1"/>
    <property type="molecule type" value="Genomic_DNA"/>
</dbReference>
<keyword evidence="3" id="KW-1185">Reference proteome</keyword>
<organism evidence="2 3">
    <name type="scientific">Acipenser oxyrinchus oxyrinchus</name>
    <dbReference type="NCBI Taxonomy" id="40147"/>
    <lineage>
        <taxon>Eukaryota</taxon>
        <taxon>Metazoa</taxon>
        <taxon>Chordata</taxon>
        <taxon>Craniata</taxon>
        <taxon>Vertebrata</taxon>
        <taxon>Euteleostomi</taxon>
        <taxon>Actinopterygii</taxon>
        <taxon>Chondrostei</taxon>
        <taxon>Acipenseriformes</taxon>
        <taxon>Acipenseridae</taxon>
        <taxon>Acipenser</taxon>
    </lineage>
</organism>
<feature type="compositionally biased region" description="Basic residues" evidence="1">
    <location>
        <begin position="94"/>
        <end position="110"/>
    </location>
</feature>
<name>A0AAD8FV51_ACIOX</name>
<feature type="compositionally biased region" description="Gly residues" evidence="1">
    <location>
        <begin position="206"/>
        <end position="224"/>
    </location>
</feature>
<dbReference type="Proteomes" id="UP001230051">
    <property type="component" value="Unassembled WGS sequence"/>
</dbReference>
<sequence>MHPGAGTDPIPEYQCILEQAECVQLCPAASFCLVRGFSEAVVVCPSDEEWKRRLSKHQREEGEEVAETSLLKVKVSFTLPSPCEFLEEVLSRRRVLPPPKRKKNRNRRKPQPQQRGGQRGGAAGGLQGGYGGSASGYYQRSYGQQSYWGGQPQHREQDYRPFCNQYRTDYDRFYGRNYDPQRYREYYRQYTREWNQYNQDQDRYGYGSGNRGYSGGSGNYGGYR</sequence>
<comment type="caution">
    <text evidence="2">The sequence shown here is derived from an EMBL/GenBank/DDBJ whole genome shotgun (WGS) entry which is preliminary data.</text>
</comment>
<dbReference type="GO" id="GO:0000380">
    <property type="term" value="P:alternative mRNA splicing, via spliceosome"/>
    <property type="evidence" value="ECO:0007669"/>
    <property type="project" value="TreeGrafter"/>
</dbReference>
<dbReference type="AlphaFoldDB" id="A0AAD8FV51"/>
<gene>
    <name evidence="2" type="primary">HNRNPU</name>
    <name evidence="2" type="ORF">AOXY_G28057</name>
</gene>
<dbReference type="PANTHER" id="PTHR12381">
    <property type="entry name" value="HETEROGENEOUS NUCLEAR RIBONUCLEOPROTEIN U FAMILY MEMBER"/>
    <property type="match status" value="1"/>
</dbReference>
<dbReference type="GO" id="GO:0003723">
    <property type="term" value="F:RNA binding"/>
    <property type="evidence" value="ECO:0007669"/>
    <property type="project" value="TreeGrafter"/>
</dbReference>
<evidence type="ECO:0000313" key="3">
    <source>
        <dbReference type="Proteomes" id="UP001230051"/>
    </source>
</evidence>
<dbReference type="GO" id="GO:1990904">
    <property type="term" value="C:ribonucleoprotein complex"/>
    <property type="evidence" value="ECO:0007669"/>
    <property type="project" value="UniProtKB-KW"/>
</dbReference>
<dbReference type="PANTHER" id="PTHR12381:SF66">
    <property type="entry name" value="HETEROGENEOUS NUCLEAR RIBONUCLEOPROTEIN U-LIKE PROTEIN 2"/>
    <property type="match status" value="1"/>
</dbReference>
<proteinExistence type="predicted"/>
<reference evidence="2" key="1">
    <citation type="submission" date="2022-02" db="EMBL/GenBank/DDBJ databases">
        <title>Atlantic sturgeon de novo genome assembly.</title>
        <authorList>
            <person name="Stock M."/>
            <person name="Klopp C."/>
            <person name="Guiguen Y."/>
            <person name="Cabau C."/>
            <person name="Parinello H."/>
            <person name="Santidrian Yebra-Pimentel E."/>
            <person name="Kuhl H."/>
            <person name="Dirks R.P."/>
            <person name="Guessner J."/>
            <person name="Wuertz S."/>
            <person name="Du K."/>
            <person name="Schartl M."/>
        </authorList>
    </citation>
    <scope>NUCLEOTIDE SEQUENCE</scope>
    <source>
        <strain evidence="2">STURGEONOMICS-FGT-2020</strain>
        <tissue evidence="2">Whole blood</tissue>
    </source>
</reference>
<feature type="region of interest" description="Disordered" evidence="1">
    <location>
        <begin position="94"/>
        <end position="128"/>
    </location>
</feature>
<keyword evidence="2" id="KW-0687">Ribonucleoprotein</keyword>
<evidence type="ECO:0000313" key="2">
    <source>
        <dbReference type="EMBL" id="KAK1154996.1"/>
    </source>
</evidence>
<accession>A0AAD8FV51</accession>